<dbReference type="EMBL" id="CP038810">
    <property type="protein sequence ID" value="QBZ97339.1"/>
    <property type="molecule type" value="Genomic_DNA"/>
</dbReference>
<sequence length="257" mass="29754">MRLSNPQRHANNVLDSVGWKQPGDLSLEELVWSLGGYIKYSEMNKVEGRILMSKENAIITINSKIKYLPKLNFVIAHEIGHLVMHKDISYLFSDTKKTLQQWLANGIHENEANEFASELLMPSELFIRRVKGKKLNLDLIKETSNYFGASQTATFLKYKDYGDFPVCIIYLENGRVVWKQESKDFPLKFISKGFSAPEQSNCGDFFKGKSIEDEPILIDALDWFPEDFNIDDYLDLEFYEQCFKISETSILCCLWCK</sequence>
<evidence type="ECO:0000259" key="1">
    <source>
        <dbReference type="Pfam" id="PF06114"/>
    </source>
</evidence>
<accession>A0A4P7PR86</accession>
<evidence type="ECO:0000313" key="3">
    <source>
        <dbReference type="Proteomes" id="UP000296862"/>
    </source>
</evidence>
<dbReference type="PANTHER" id="PTHR43236:SF2">
    <property type="entry name" value="BLL0069 PROTEIN"/>
    <property type="match status" value="1"/>
</dbReference>
<protein>
    <recommendedName>
        <fullName evidence="1">IrrE N-terminal-like domain-containing protein</fullName>
    </recommendedName>
</protein>
<feature type="domain" description="IrrE N-terminal-like" evidence="1">
    <location>
        <begin position="54"/>
        <end position="150"/>
    </location>
</feature>
<dbReference type="InterPro" id="IPR010359">
    <property type="entry name" value="IrrE_HExxH"/>
</dbReference>
<evidence type="ECO:0000313" key="2">
    <source>
        <dbReference type="EMBL" id="QBZ97339.1"/>
    </source>
</evidence>
<dbReference type="InterPro" id="IPR052345">
    <property type="entry name" value="Rad_response_metalloprotease"/>
</dbReference>
<dbReference type="AlphaFoldDB" id="A0A4P7PR86"/>
<dbReference type="PANTHER" id="PTHR43236">
    <property type="entry name" value="ANTITOXIN HIGA1"/>
    <property type="match status" value="1"/>
</dbReference>
<name>A0A4P7PR86_9FLAO</name>
<organism evidence="2 3">
    <name type="scientific">Flavobacterium sangjuense</name>
    <dbReference type="NCBI Taxonomy" id="2518177"/>
    <lineage>
        <taxon>Bacteria</taxon>
        <taxon>Pseudomonadati</taxon>
        <taxon>Bacteroidota</taxon>
        <taxon>Flavobacteriia</taxon>
        <taxon>Flavobacteriales</taxon>
        <taxon>Flavobacteriaceae</taxon>
        <taxon>Flavobacterium</taxon>
    </lineage>
</organism>
<dbReference type="Proteomes" id="UP000296862">
    <property type="component" value="Chromosome"/>
</dbReference>
<dbReference type="Gene3D" id="1.10.10.2910">
    <property type="match status" value="1"/>
</dbReference>
<proteinExistence type="predicted"/>
<gene>
    <name evidence="2" type="ORF">GS03_00827</name>
</gene>
<dbReference type="Pfam" id="PF06114">
    <property type="entry name" value="Peptidase_M78"/>
    <property type="match status" value="1"/>
</dbReference>
<dbReference type="KEGG" id="fsn:GS03_00827"/>
<reference evidence="2 3" key="1">
    <citation type="submission" date="2019-04" db="EMBL/GenBank/DDBJ databases">
        <title>Flavobacterium sp. GS03.</title>
        <authorList>
            <person name="Kim H."/>
        </authorList>
    </citation>
    <scope>NUCLEOTIDE SEQUENCE [LARGE SCALE GENOMIC DNA]</scope>
    <source>
        <strain evidence="2 3">GS03</strain>
    </source>
</reference>
<keyword evidence="3" id="KW-1185">Reference proteome</keyword>